<evidence type="ECO:0000313" key="1">
    <source>
        <dbReference type="EMBL" id="KAI1708915.1"/>
    </source>
</evidence>
<name>A0AAD4R492_9BILA</name>
<gene>
    <name evidence="1" type="ORF">DdX_11679</name>
</gene>
<reference evidence="1" key="1">
    <citation type="submission" date="2022-01" db="EMBL/GenBank/DDBJ databases">
        <title>Genome Sequence Resource for Two Populations of Ditylenchus destructor, the Migratory Endoparasitic Phytonematode.</title>
        <authorList>
            <person name="Zhang H."/>
            <person name="Lin R."/>
            <person name="Xie B."/>
        </authorList>
    </citation>
    <scope>NUCLEOTIDE SEQUENCE</scope>
    <source>
        <strain evidence="1">BazhouSP</strain>
    </source>
</reference>
<dbReference type="AlphaFoldDB" id="A0AAD4R492"/>
<sequence>MAARMTPNLSPRGICAQGYKLKKPLGVSVLLAIILLVESAIVIIDAAPAPTTENVSKDDRQMVLPYAVGNNLQSPAYYFVGSEGPFLQPKVRKASPFSAVEEPWNGANYMDRNAFRMSFGKKKRSGGAAVVDPNVFRMSFGKRSPLSTYSYSRIPAPVNMPRTDGLVCHQCNGWHGRFPSRDRKSSTCDNLNNQCETTQFCVKIVDPVSSEAGYATYKSDCFYQNNLQINSQNVTSITDEHCYTYRDGSSPPKKYYYCFCNDRDYCNNAPRNEFTNVFIMFALPLITSVTMTKIV</sequence>
<dbReference type="EMBL" id="JAKKPZ010000033">
    <property type="protein sequence ID" value="KAI1708915.1"/>
    <property type="molecule type" value="Genomic_DNA"/>
</dbReference>
<protein>
    <submittedName>
        <fullName evidence="1">Uncharacterized protein</fullName>
    </submittedName>
</protein>
<accession>A0AAD4R492</accession>
<evidence type="ECO:0000313" key="2">
    <source>
        <dbReference type="Proteomes" id="UP001201812"/>
    </source>
</evidence>
<comment type="caution">
    <text evidence="1">The sequence shown here is derived from an EMBL/GenBank/DDBJ whole genome shotgun (WGS) entry which is preliminary data.</text>
</comment>
<organism evidence="1 2">
    <name type="scientific">Ditylenchus destructor</name>
    <dbReference type="NCBI Taxonomy" id="166010"/>
    <lineage>
        <taxon>Eukaryota</taxon>
        <taxon>Metazoa</taxon>
        <taxon>Ecdysozoa</taxon>
        <taxon>Nematoda</taxon>
        <taxon>Chromadorea</taxon>
        <taxon>Rhabditida</taxon>
        <taxon>Tylenchina</taxon>
        <taxon>Tylenchomorpha</taxon>
        <taxon>Sphaerularioidea</taxon>
        <taxon>Anguinidae</taxon>
        <taxon>Anguininae</taxon>
        <taxon>Ditylenchus</taxon>
    </lineage>
</organism>
<proteinExistence type="predicted"/>
<dbReference type="Proteomes" id="UP001201812">
    <property type="component" value="Unassembled WGS sequence"/>
</dbReference>
<keyword evidence="2" id="KW-1185">Reference proteome</keyword>